<name>A0A2H3AS90_9AGAR</name>
<feature type="compositionally biased region" description="Basic and acidic residues" evidence="1">
    <location>
        <begin position="170"/>
        <end position="180"/>
    </location>
</feature>
<feature type="compositionally biased region" description="Polar residues" evidence="1">
    <location>
        <begin position="156"/>
        <end position="165"/>
    </location>
</feature>
<evidence type="ECO:0000256" key="1">
    <source>
        <dbReference type="SAM" id="MobiDB-lite"/>
    </source>
</evidence>
<accession>A0A2H3AS90</accession>
<protein>
    <submittedName>
        <fullName evidence="2">Uncharacterized protein</fullName>
    </submittedName>
</protein>
<organism evidence="2 3">
    <name type="scientific">Armillaria solidipes</name>
    <dbReference type="NCBI Taxonomy" id="1076256"/>
    <lineage>
        <taxon>Eukaryota</taxon>
        <taxon>Fungi</taxon>
        <taxon>Dikarya</taxon>
        <taxon>Basidiomycota</taxon>
        <taxon>Agaricomycotina</taxon>
        <taxon>Agaricomycetes</taxon>
        <taxon>Agaricomycetidae</taxon>
        <taxon>Agaricales</taxon>
        <taxon>Marasmiineae</taxon>
        <taxon>Physalacriaceae</taxon>
        <taxon>Armillaria</taxon>
    </lineage>
</organism>
<feature type="compositionally biased region" description="Polar residues" evidence="1">
    <location>
        <begin position="67"/>
        <end position="83"/>
    </location>
</feature>
<evidence type="ECO:0000313" key="2">
    <source>
        <dbReference type="EMBL" id="PBK59614.1"/>
    </source>
</evidence>
<proteinExistence type="predicted"/>
<feature type="compositionally biased region" description="Basic and acidic residues" evidence="1">
    <location>
        <begin position="132"/>
        <end position="142"/>
    </location>
</feature>
<dbReference type="AlphaFoldDB" id="A0A2H3AS90"/>
<feature type="compositionally biased region" description="Basic and acidic residues" evidence="1">
    <location>
        <begin position="24"/>
        <end position="33"/>
    </location>
</feature>
<feature type="compositionally biased region" description="Low complexity" evidence="1">
    <location>
        <begin position="35"/>
        <end position="45"/>
    </location>
</feature>
<dbReference type="EMBL" id="KZ293500">
    <property type="protein sequence ID" value="PBK59614.1"/>
    <property type="molecule type" value="Genomic_DNA"/>
</dbReference>
<feature type="compositionally biased region" description="Basic residues" evidence="1">
    <location>
        <begin position="309"/>
        <end position="320"/>
    </location>
</feature>
<feature type="compositionally biased region" description="Basic and acidic residues" evidence="1">
    <location>
        <begin position="260"/>
        <end position="275"/>
    </location>
</feature>
<evidence type="ECO:0000313" key="3">
    <source>
        <dbReference type="Proteomes" id="UP000218334"/>
    </source>
</evidence>
<dbReference type="Proteomes" id="UP000218334">
    <property type="component" value="Unassembled WGS sequence"/>
</dbReference>
<keyword evidence="3" id="KW-1185">Reference proteome</keyword>
<feature type="region of interest" description="Disordered" evidence="1">
    <location>
        <begin position="21"/>
        <end position="330"/>
    </location>
</feature>
<sequence>MSKRYKSAAIVDSDSDLLPVEEIMTSRRGEKRAPRYSSSPSNDSPPSKPQAKKVRGNQYDVLDRTTKCSSTRSPSKRSTQGNSVMEDVVTGKRTRNPSRRATEAAQANNLSSDEEEAGLSASPTKNKSSRSQSKEPTVRVEYDPDVTFKIGKGKTIKQSAPVANTSEDSPSEREPEEDRSVATQDEPEEEATPRASQSQSRKKGSDGEATFPRSANPKSQYDVEDNVRAVPDDVFSAKSAKKKPVSAKATASKFTPAKNSKKDSGLSRNEGRKEVVVISTDDEYELVSKSPSNSGHRKARDHDEDAIHARSHSKPRNRNPRKTEDDEEAFDTKRYLLIASSLGLLPENPAVRRNHEAESLNILTETLRSQSPRGERLL</sequence>
<feature type="compositionally biased region" description="Polar residues" evidence="1">
    <location>
        <begin position="121"/>
        <end position="131"/>
    </location>
</feature>
<reference evidence="3" key="1">
    <citation type="journal article" date="2017" name="Nat. Ecol. Evol.">
        <title>Genome expansion and lineage-specific genetic innovations in the forest pathogenic fungi Armillaria.</title>
        <authorList>
            <person name="Sipos G."/>
            <person name="Prasanna A.N."/>
            <person name="Walter M.C."/>
            <person name="O'Connor E."/>
            <person name="Balint B."/>
            <person name="Krizsan K."/>
            <person name="Kiss B."/>
            <person name="Hess J."/>
            <person name="Varga T."/>
            <person name="Slot J."/>
            <person name="Riley R."/>
            <person name="Boka B."/>
            <person name="Rigling D."/>
            <person name="Barry K."/>
            <person name="Lee J."/>
            <person name="Mihaltcheva S."/>
            <person name="LaButti K."/>
            <person name="Lipzen A."/>
            <person name="Waldron R."/>
            <person name="Moloney N.M."/>
            <person name="Sperisen C."/>
            <person name="Kredics L."/>
            <person name="Vagvoelgyi C."/>
            <person name="Patrignani A."/>
            <person name="Fitzpatrick D."/>
            <person name="Nagy I."/>
            <person name="Doyle S."/>
            <person name="Anderson J.B."/>
            <person name="Grigoriev I.V."/>
            <person name="Gueldener U."/>
            <person name="Muensterkoetter M."/>
            <person name="Nagy L.G."/>
        </authorList>
    </citation>
    <scope>NUCLEOTIDE SEQUENCE [LARGE SCALE GENOMIC DNA]</scope>
    <source>
        <strain evidence="3">28-4</strain>
    </source>
</reference>
<gene>
    <name evidence="2" type="ORF">ARMSODRAFT_982898</name>
</gene>